<dbReference type="Proteomes" id="UP000252795">
    <property type="component" value="Unassembled WGS sequence"/>
</dbReference>
<dbReference type="RefSeq" id="WP_041655081.1">
    <property type="nucleotide sequence ID" value="NZ_CAXQGM010000045.1"/>
</dbReference>
<organism evidence="3 5">
    <name type="scientific">Marinobacter nauticus</name>
    <name type="common">Marinobacter hydrocarbonoclasticus</name>
    <name type="synonym">Marinobacter aquaeolei</name>
    <dbReference type="NCBI Taxonomy" id="2743"/>
    <lineage>
        <taxon>Bacteria</taxon>
        <taxon>Pseudomonadati</taxon>
        <taxon>Pseudomonadota</taxon>
        <taxon>Gammaproteobacteria</taxon>
        <taxon>Pseudomonadales</taxon>
        <taxon>Marinobacteraceae</taxon>
        <taxon>Marinobacter</taxon>
    </lineage>
</organism>
<accession>A0A368V7Y3</accession>
<evidence type="ECO:0008006" key="8">
    <source>
        <dbReference type="Google" id="ProtNLM"/>
    </source>
</evidence>
<dbReference type="Proteomes" id="UP000253647">
    <property type="component" value="Unassembled WGS sequence"/>
</dbReference>
<proteinExistence type="predicted"/>
<evidence type="ECO:0000313" key="6">
    <source>
        <dbReference type="Proteomes" id="UP000253065"/>
    </source>
</evidence>
<gene>
    <name evidence="3" type="ORF">DET51_102361</name>
    <name evidence="4" type="ORF">DET61_102332</name>
    <name evidence="2" type="ORF">DET64_102361</name>
</gene>
<dbReference type="PROSITE" id="PS51257">
    <property type="entry name" value="PROKAR_LIPOPROTEIN"/>
    <property type="match status" value="1"/>
</dbReference>
<evidence type="ECO:0000256" key="1">
    <source>
        <dbReference type="SAM" id="SignalP"/>
    </source>
</evidence>
<evidence type="ECO:0000313" key="5">
    <source>
        <dbReference type="Proteomes" id="UP000252795"/>
    </source>
</evidence>
<evidence type="ECO:0000313" key="4">
    <source>
        <dbReference type="EMBL" id="RCW73612.1"/>
    </source>
</evidence>
<sequence>MKKALIASTLVLAGAMSGCSSLNVSSSSMPVTAPLQTDVKADVEVGEKISGKASVTKVLFFTIGSDKQFSDGVSYGGSTGGGLPFGDPVAKAKSAAAYKAIESSGADIIVAPRYTVETEDFVVFGTINVTVEGYKGTIKSIK</sequence>
<evidence type="ECO:0000313" key="3">
    <source>
        <dbReference type="EMBL" id="RCW37212.1"/>
    </source>
</evidence>
<dbReference type="EMBL" id="QPJI01000002">
    <property type="protein sequence ID" value="RCW73612.1"/>
    <property type="molecule type" value="Genomic_DNA"/>
</dbReference>
<evidence type="ECO:0000313" key="7">
    <source>
        <dbReference type="Proteomes" id="UP000253647"/>
    </source>
</evidence>
<feature type="signal peptide" evidence="1">
    <location>
        <begin position="1"/>
        <end position="22"/>
    </location>
</feature>
<comment type="caution">
    <text evidence="3">The sequence shown here is derived from an EMBL/GenBank/DDBJ whole genome shotgun (WGS) entry which is preliminary data.</text>
</comment>
<keyword evidence="1" id="KW-0732">Signal</keyword>
<protein>
    <recommendedName>
        <fullName evidence="8">Lipoprotein</fullName>
    </recommendedName>
</protein>
<reference evidence="5 7" key="1">
    <citation type="submission" date="2018-07" db="EMBL/GenBank/DDBJ databases">
        <title>Freshwater and sediment microbial communities from various areas in North America, analyzing microbe dynamics in response to fracking.</title>
        <authorList>
            <person name="Lamendella R."/>
        </authorList>
    </citation>
    <scope>NUCLEOTIDE SEQUENCE [LARGE SCALE GENOMIC DNA]</scope>
    <source>
        <strain evidence="4 7">105B</strain>
        <strain evidence="3 5">114E</strain>
        <strain evidence="2 6">114E_o</strain>
    </source>
</reference>
<evidence type="ECO:0000313" key="2">
    <source>
        <dbReference type="EMBL" id="RBP76339.1"/>
    </source>
</evidence>
<dbReference type="AlphaFoldDB" id="A0A368V7Y3"/>
<name>A0A368V7Y3_MARNT</name>
<keyword evidence="6" id="KW-1185">Reference proteome</keyword>
<dbReference type="EMBL" id="QNSA01000002">
    <property type="protein sequence ID" value="RBP76339.1"/>
    <property type="molecule type" value="Genomic_DNA"/>
</dbReference>
<dbReference type="Proteomes" id="UP000253065">
    <property type="component" value="Unassembled WGS sequence"/>
</dbReference>
<dbReference type="EMBL" id="QPJB01000002">
    <property type="protein sequence ID" value="RCW37212.1"/>
    <property type="molecule type" value="Genomic_DNA"/>
</dbReference>
<feature type="chain" id="PRO_5044585119" description="Lipoprotein" evidence="1">
    <location>
        <begin position="23"/>
        <end position="142"/>
    </location>
</feature>